<dbReference type="InterPro" id="IPR046525">
    <property type="entry name" value="DUF6702"/>
</dbReference>
<dbReference type="OrthoDB" id="5735516at2"/>
<evidence type="ECO:0000313" key="1">
    <source>
        <dbReference type="EMBL" id="RKN78404.1"/>
    </source>
</evidence>
<name>A0A3B0C202_9FLAO</name>
<gene>
    <name evidence="1" type="ORF">D7Z94_19495</name>
</gene>
<comment type="caution">
    <text evidence="1">The sequence shown here is derived from an EMBL/GenBank/DDBJ whole genome shotgun (WGS) entry which is preliminary data.</text>
</comment>
<sequence>MKTKILKKGLFLLILLPLLAFVTAHKFYISVTNIGYSEKDEALQITCRIFIDDLESVLEERYDFKGHLATDKESETANTFIERYLKTKFAVQIDDEDMIYEFLGKRYDNDVVICYIEIPKIDLKNKSSIRIRNEVLTDLFDEQQNIVHFRMNGKKKSFVLTKSDTNGMLNL</sequence>
<dbReference type="AlphaFoldDB" id="A0A3B0C202"/>
<protein>
    <recommendedName>
        <fullName evidence="3">Peptidase E</fullName>
    </recommendedName>
</protein>
<organism evidence="1 2">
    <name type="scientific">Ulvibacterium marinum</name>
    <dbReference type="NCBI Taxonomy" id="2419782"/>
    <lineage>
        <taxon>Bacteria</taxon>
        <taxon>Pseudomonadati</taxon>
        <taxon>Bacteroidota</taxon>
        <taxon>Flavobacteriia</taxon>
        <taxon>Flavobacteriales</taxon>
        <taxon>Flavobacteriaceae</taxon>
        <taxon>Ulvibacterium</taxon>
    </lineage>
</organism>
<keyword evidence="2" id="KW-1185">Reference proteome</keyword>
<dbReference type="Proteomes" id="UP000276603">
    <property type="component" value="Unassembled WGS sequence"/>
</dbReference>
<dbReference type="RefSeq" id="WP_120713312.1">
    <property type="nucleotide sequence ID" value="NZ_RBCJ01000004.1"/>
</dbReference>
<reference evidence="1 2" key="1">
    <citation type="submission" date="2018-10" db="EMBL/GenBank/DDBJ databases">
        <title>Ulvibacterium marinum gen. nov., sp. nov., a novel marine bacterium of the family Flavobacteriaceae, isolated from a culture of the green alga Ulva prolifera.</title>
        <authorList>
            <person name="Zhang Z."/>
        </authorList>
    </citation>
    <scope>NUCLEOTIDE SEQUENCE [LARGE SCALE GENOMIC DNA]</scope>
    <source>
        <strain evidence="1 2">CCMM003</strain>
    </source>
</reference>
<evidence type="ECO:0008006" key="3">
    <source>
        <dbReference type="Google" id="ProtNLM"/>
    </source>
</evidence>
<evidence type="ECO:0000313" key="2">
    <source>
        <dbReference type="Proteomes" id="UP000276603"/>
    </source>
</evidence>
<proteinExistence type="predicted"/>
<accession>A0A3B0C202</accession>
<dbReference type="EMBL" id="RBCJ01000004">
    <property type="protein sequence ID" value="RKN78404.1"/>
    <property type="molecule type" value="Genomic_DNA"/>
</dbReference>
<dbReference type="Pfam" id="PF20420">
    <property type="entry name" value="DUF6702"/>
    <property type="match status" value="1"/>
</dbReference>